<dbReference type="Proteomes" id="UP000190395">
    <property type="component" value="Unassembled WGS sequence"/>
</dbReference>
<dbReference type="InterPro" id="IPR049712">
    <property type="entry name" value="Poly_export"/>
</dbReference>
<evidence type="ECO:0000259" key="2">
    <source>
        <dbReference type="Pfam" id="PF22461"/>
    </source>
</evidence>
<dbReference type="GO" id="GO:0015159">
    <property type="term" value="F:polysaccharide transmembrane transporter activity"/>
    <property type="evidence" value="ECO:0007669"/>
    <property type="project" value="InterPro"/>
</dbReference>
<gene>
    <name evidence="3" type="ORF">SAMN02745152_01966</name>
</gene>
<evidence type="ECO:0000313" key="3">
    <source>
        <dbReference type="EMBL" id="SKA02417.1"/>
    </source>
</evidence>
<feature type="chain" id="PRO_5013386785" evidence="1">
    <location>
        <begin position="28"/>
        <end position="414"/>
    </location>
</feature>
<dbReference type="GeneID" id="303368193"/>
<evidence type="ECO:0000313" key="4">
    <source>
        <dbReference type="Proteomes" id="UP000190395"/>
    </source>
</evidence>
<dbReference type="Pfam" id="PF22461">
    <property type="entry name" value="SLBB_2"/>
    <property type="match status" value="1"/>
</dbReference>
<feature type="signal peptide" evidence="1">
    <location>
        <begin position="1"/>
        <end position="27"/>
    </location>
</feature>
<reference evidence="3 4" key="1">
    <citation type="submission" date="2017-02" db="EMBL/GenBank/DDBJ databases">
        <authorList>
            <person name="Peterson S.W."/>
        </authorList>
    </citation>
    <scope>NUCLEOTIDE SEQUENCE [LARGE SCALE GENOMIC DNA]</scope>
    <source>
        <strain evidence="3 4">ATCC BAA-909</strain>
    </source>
</reference>
<dbReference type="STRING" id="225004.SAMN02745152_01966"/>
<dbReference type="EMBL" id="FUXC01000013">
    <property type="protein sequence ID" value="SKA02417.1"/>
    <property type="molecule type" value="Genomic_DNA"/>
</dbReference>
<dbReference type="Gene3D" id="3.10.560.10">
    <property type="entry name" value="Outer membrane lipoprotein wza domain like"/>
    <property type="match status" value="2"/>
</dbReference>
<dbReference type="OrthoDB" id="354707at2"/>
<evidence type="ECO:0000256" key="1">
    <source>
        <dbReference type="SAM" id="SignalP"/>
    </source>
</evidence>
<accession>A0A1T4QFN6</accession>
<dbReference type="RefSeq" id="WP_078931703.1">
    <property type="nucleotide sequence ID" value="NZ_FUXC01000013.1"/>
</dbReference>
<proteinExistence type="predicted"/>
<dbReference type="AlphaFoldDB" id="A0A1T4QFN6"/>
<sequence length="414" mass="46784">MRFFKTSIVASFFIAFVPCLVFSQAQIADSAGASESVKEEKSLFQANAQLAMSSADYQVTAGDTYALSFYSNGTSVSYTITVDSSYKIRIANLGSLNCKGLSFLQLKQNIENLVMKNYPLSVVTFVMLQPGIFKVVIKGEVSAVHEENAWALTRLSAIVAKAGLTEQSSTRNIKITNQNGKSKICDLFKARRNGDFSQDPYLRPGDTIEFFRRNRKVSISGSVEREGTYELLADENLSDLISSYAHGTTKTANLTKIRLIRVSEKDEKIQKITYLTKSDIDKNYILNDKDSVYIYDWHEEQPFIELKGIIKNPQTGATTNDAYNAASYNIYRTKIQFFADENYSSLIYRIRDLFTVFSDLKNAYVQREDQKIAIEAQKILDEPQFISPYLVQKGDELVIPYKKMFDDNSSGLDF</sequence>
<dbReference type="InterPro" id="IPR054765">
    <property type="entry name" value="SLBB_dom"/>
</dbReference>
<protein>
    <submittedName>
        <fullName evidence="3">Protein involved in polysaccharide export, contains SLBB domain of the beta-grasp fold</fullName>
    </submittedName>
</protein>
<organism evidence="3 4">
    <name type="scientific">Treponema berlinense</name>
    <dbReference type="NCBI Taxonomy" id="225004"/>
    <lineage>
        <taxon>Bacteria</taxon>
        <taxon>Pseudomonadati</taxon>
        <taxon>Spirochaetota</taxon>
        <taxon>Spirochaetia</taxon>
        <taxon>Spirochaetales</taxon>
        <taxon>Treponemataceae</taxon>
        <taxon>Treponema</taxon>
    </lineage>
</organism>
<keyword evidence="1" id="KW-0732">Signal</keyword>
<keyword evidence="4" id="KW-1185">Reference proteome</keyword>
<feature type="domain" description="SLBB" evidence="2">
    <location>
        <begin position="216"/>
        <end position="294"/>
    </location>
</feature>
<name>A0A1T4QFN6_9SPIR</name>
<dbReference type="PANTHER" id="PTHR33619:SF3">
    <property type="entry name" value="POLYSACCHARIDE EXPORT PROTEIN GFCE-RELATED"/>
    <property type="match status" value="1"/>
</dbReference>
<dbReference type="PANTHER" id="PTHR33619">
    <property type="entry name" value="POLYSACCHARIDE EXPORT PROTEIN GFCE-RELATED"/>
    <property type="match status" value="1"/>
</dbReference>